<dbReference type="GO" id="GO:0016301">
    <property type="term" value="F:kinase activity"/>
    <property type="evidence" value="ECO:0007669"/>
    <property type="project" value="UniProtKB-KW"/>
</dbReference>
<reference evidence="3" key="1">
    <citation type="submission" date="2017-04" db="EMBL/GenBank/DDBJ databases">
        <title>Function of individual gut microbiota members based on whole genome sequencing of pure cultures obtained from chicken caecum.</title>
        <authorList>
            <person name="Medvecky M."/>
            <person name="Cejkova D."/>
            <person name="Polansky O."/>
            <person name="Karasova D."/>
            <person name="Kubasova T."/>
            <person name="Cizek A."/>
            <person name="Rychlik I."/>
        </authorList>
    </citation>
    <scope>NUCLEOTIDE SEQUENCE [LARGE SCALE GENOMIC DNA]</scope>
    <source>
        <strain evidence="3">An273</strain>
    </source>
</reference>
<dbReference type="Proteomes" id="UP000196368">
    <property type="component" value="Unassembled WGS sequence"/>
</dbReference>
<dbReference type="PANTHER" id="PTHR30605:SF0">
    <property type="entry name" value="ANHYDRO-N-ACETYLMURAMIC ACID KINASE"/>
    <property type="match status" value="1"/>
</dbReference>
<dbReference type="GO" id="GO:0009254">
    <property type="term" value="P:peptidoglycan turnover"/>
    <property type="evidence" value="ECO:0007669"/>
    <property type="project" value="UniProtKB-UniRule"/>
</dbReference>
<keyword evidence="1" id="KW-0547">Nucleotide-binding</keyword>
<dbReference type="GO" id="GO:0097175">
    <property type="term" value="P:1,6-anhydro-N-acetyl-beta-muramic acid catabolic process"/>
    <property type="evidence" value="ECO:0007669"/>
    <property type="project" value="UniProtKB-UniRule"/>
</dbReference>
<dbReference type="HAMAP" id="MF_01270">
    <property type="entry name" value="AnhMurNAc_kinase"/>
    <property type="match status" value="1"/>
</dbReference>
<dbReference type="AlphaFoldDB" id="A0A1Y4DJ34"/>
<gene>
    <name evidence="1" type="primary">anmK</name>
    <name evidence="2" type="ORF">B5F75_02580</name>
</gene>
<name>A0A1Y4DJ34_9BACT</name>
<dbReference type="UniPathway" id="UPA00544"/>
<dbReference type="GO" id="GO:0016773">
    <property type="term" value="F:phosphotransferase activity, alcohol group as acceptor"/>
    <property type="evidence" value="ECO:0007669"/>
    <property type="project" value="UniProtKB-UniRule"/>
</dbReference>
<comment type="function">
    <text evidence="1">Catalyzes the specific phosphorylation of 1,6-anhydro-N-acetylmuramic acid (anhMurNAc) with the simultaneous cleavage of the 1,6-anhydro ring, generating MurNAc-6-P. Is required for the utilization of anhMurNAc either imported from the medium or derived from its own cell wall murein, and thus plays a role in cell wall recycling.</text>
</comment>
<comment type="pathway">
    <text evidence="1">Amino-sugar metabolism; 1,6-anhydro-N-acetylmuramate degradation.</text>
</comment>
<keyword evidence="1" id="KW-0808">Transferase</keyword>
<protein>
    <recommendedName>
        <fullName evidence="1">Anhydro-N-acetylmuramic acid kinase</fullName>
        <ecNumber evidence="1">2.7.1.170</ecNumber>
    </recommendedName>
    <alternativeName>
        <fullName evidence="1">AnhMurNAc kinase</fullName>
    </alternativeName>
</protein>
<dbReference type="GO" id="GO:0005524">
    <property type="term" value="F:ATP binding"/>
    <property type="evidence" value="ECO:0007669"/>
    <property type="project" value="UniProtKB-UniRule"/>
</dbReference>
<comment type="catalytic activity">
    <reaction evidence="1">
        <text>1,6-anhydro-N-acetyl-beta-muramate + ATP + H2O = N-acetyl-D-muramate 6-phosphate + ADP + H(+)</text>
        <dbReference type="Rhea" id="RHEA:24952"/>
        <dbReference type="ChEBI" id="CHEBI:15377"/>
        <dbReference type="ChEBI" id="CHEBI:15378"/>
        <dbReference type="ChEBI" id="CHEBI:30616"/>
        <dbReference type="ChEBI" id="CHEBI:58690"/>
        <dbReference type="ChEBI" id="CHEBI:58722"/>
        <dbReference type="ChEBI" id="CHEBI:456216"/>
        <dbReference type="EC" id="2.7.1.170"/>
    </reaction>
</comment>
<dbReference type="GO" id="GO:0006040">
    <property type="term" value="P:amino sugar metabolic process"/>
    <property type="evidence" value="ECO:0007669"/>
    <property type="project" value="InterPro"/>
</dbReference>
<keyword evidence="1" id="KW-0067">ATP-binding</keyword>
<keyword evidence="3" id="KW-1185">Reference proteome</keyword>
<dbReference type="EMBL" id="NFJD01000001">
    <property type="protein sequence ID" value="OUO57679.1"/>
    <property type="molecule type" value="Genomic_DNA"/>
</dbReference>
<feature type="binding site" evidence="1">
    <location>
        <begin position="11"/>
        <end position="18"/>
    </location>
    <ligand>
        <name>ATP</name>
        <dbReference type="ChEBI" id="CHEBI:30616"/>
    </ligand>
</feature>
<organism evidence="2 3">
    <name type="scientific">Candidatus Avelusimicrobium gallicola</name>
    <dbReference type="NCBI Taxonomy" id="2562704"/>
    <lineage>
        <taxon>Bacteria</taxon>
        <taxon>Pseudomonadati</taxon>
        <taxon>Elusimicrobiota</taxon>
        <taxon>Elusimicrobia</taxon>
        <taxon>Elusimicrobiales</taxon>
        <taxon>Elusimicrobiaceae</taxon>
        <taxon>Candidatus Avelusimicrobium</taxon>
    </lineage>
</organism>
<proteinExistence type="inferred from homology"/>
<keyword evidence="1 2" id="KW-0418">Kinase</keyword>
<dbReference type="PANTHER" id="PTHR30605">
    <property type="entry name" value="ANHYDRO-N-ACETYLMURAMIC ACID KINASE"/>
    <property type="match status" value="1"/>
</dbReference>
<dbReference type="InterPro" id="IPR005338">
    <property type="entry name" value="Anhydro_N_Ac-Mur_kinase"/>
</dbReference>
<dbReference type="NCBIfam" id="NF007148">
    <property type="entry name" value="PRK09585.3-2"/>
    <property type="match status" value="1"/>
</dbReference>
<dbReference type="OrthoDB" id="9763949at2"/>
<keyword evidence="1" id="KW-0119">Carbohydrate metabolism</keyword>
<dbReference type="SUPFAM" id="SSF53067">
    <property type="entry name" value="Actin-like ATPase domain"/>
    <property type="match status" value="1"/>
</dbReference>
<dbReference type="EC" id="2.7.1.170" evidence="1"/>
<sequence length="362" mass="39612">MAKFALGLMSGTSADGLTVSAVQLRPLRILHFKNYPYPSRLQQKLLTAYALPAAELSALHFELGKLYAKTVQKFLKEFHLSAADLEVTGSHGQTIYHGPYDAVPNTLQIGEPSFIAVQTGRPVVSDFRPMDMALGGQGAPLIPFFDAYVWGRGTPKILLNVGGISNFSVVGKNIKTFGFDVGPGNTLLDLAAQRLLKQPFDKNGRTAARGTPDVKRVQILLRQKYFLQKPPKSLDKNTFGEKYLDRYFPRADFKSTADLLATLTWFTAAAVAQAVQQFVPAACRRELVVSGGGCYNHTLLAFLRRLLPALKITTTLSYGIDPQAKESAAFALFAWRALHGQINHCSRATGARKDAVLGKITL</sequence>
<comment type="caution">
    <text evidence="2">The sequence shown here is derived from an EMBL/GenBank/DDBJ whole genome shotgun (WGS) entry which is preliminary data.</text>
</comment>
<dbReference type="InterPro" id="IPR043129">
    <property type="entry name" value="ATPase_NBD"/>
</dbReference>
<evidence type="ECO:0000313" key="3">
    <source>
        <dbReference type="Proteomes" id="UP000196368"/>
    </source>
</evidence>
<accession>A0A1Y4DJ34</accession>
<comment type="pathway">
    <text evidence="1">Cell wall biogenesis; peptidoglycan recycling.</text>
</comment>
<dbReference type="RefSeq" id="WP_087287474.1">
    <property type="nucleotide sequence ID" value="NZ_NFJD01000001.1"/>
</dbReference>
<dbReference type="Pfam" id="PF03702">
    <property type="entry name" value="AnmK"/>
    <property type="match status" value="1"/>
</dbReference>
<dbReference type="UniPathway" id="UPA00343"/>
<evidence type="ECO:0000256" key="1">
    <source>
        <dbReference type="HAMAP-Rule" id="MF_01270"/>
    </source>
</evidence>
<dbReference type="Gene3D" id="3.30.420.40">
    <property type="match status" value="2"/>
</dbReference>
<comment type="similarity">
    <text evidence="1">Belongs to the anhydro-N-acetylmuramic acid kinase family.</text>
</comment>
<evidence type="ECO:0000313" key="2">
    <source>
        <dbReference type="EMBL" id="OUO57679.1"/>
    </source>
</evidence>